<feature type="transmembrane region" description="Helical" evidence="7">
    <location>
        <begin position="288"/>
        <end position="307"/>
    </location>
</feature>
<keyword evidence="9" id="KW-1185">Reference proteome</keyword>
<accession>A0A319DM49</accession>
<evidence type="ECO:0000256" key="6">
    <source>
        <dbReference type="RuleBase" id="RU000477"/>
    </source>
</evidence>
<feature type="transmembrane region" description="Helical" evidence="7">
    <location>
        <begin position="241"/>
        <end position="259"/>
    </location>
</feature>
<keyword evidence="5 7" id="KW-0472">Membrane</keyword>
<dbReference type="OrthoDB" id="3222at2759"/>
<dbReference type="VEuPathDB" id="FungiDB:BO71DRAFT_370673"/>
<dbReference type="Pfam" id="PF00230">
    <property type="entry name" value="MIP"/>
    <property type="match status" value="1"/>
</dbReference>
<reference evidence="8 9" key="1">
    <citation type="submission" date="2018-02" db="EMBL/GenBank/DDBJ databases">
        <title>The genomes of Aspergillus section Nigri reveals drivers in fungal speciation.</title>
        <authorList>
            <consortium name="DOE Joint Genome Institute"/>
            <person name="Vesth T.C."/>
            <person name="Nybo J."/>
            <person name="Theobald S."/>
            <person name="Brandl J."/>
            <person name="Frisvad J.C."/>
            <person name="Nielsen K.F."/>
            <person name="Lyhne E.K."/>
            <person name="Kogle M.E."/>
            <person name="Kuo A."/>
            <person name="Riley R."/>
            <person name="Clum A."/>
            <person name="Nolan M."/>
            <person name="Lipzen A."/>
            <person name="Salamov A."/>
            <person name="Henrissat B."/>
            <person name="Wiebenga A."/>
            <person name="De vries R.P."/>
            <person name="Grigoriev I.V."/>
            <person name="Mortensen U.H."/>
            <person name="Andersen M.R."/>
            <person name="Baker S.E."/>
        </authorList>
    </citation>
    <scope>NUCLEOTIDE SEQUENCE [LARGE SCALE GENOMIC DNA]</scope>
    <source>
        <strain evidence="8 9">CBS 707.79</strain>
    </source>
</reference>
<dbReference type="PROSITE" id="PS00221">
    <property type="entry name" value="MIP"/>
    <property type="match status" value="1"/>
</dbReference>
<organism evidence="8 9">
    <name type="scientific">Aspergillus ellipticus CBS 707.79</name>
    <dbReference type="NCBI Taxonomy" id="1448320"/>
    <lineage>
        <taxon>Eukaryota</taxon>
        <taxon>Fungi</taxon>
        <taxon>Dikarya</taxon>
        <taxon>Ascomycota</taxon>
        <taxon>Pezizomycotina</taxon>
        <taxon>Eurotiomycetes</taxon>
        <taxon>Eurotiomycetidae</taxon>
        <taxon>Eurotiales</taxon>
        <taxon>Aspergillaceae</taxon>
        <taxon>Aspergillus</taxon>
        <taxon>Aspergillus subgen. Circumdati</taxon>
    </lineage>
</organism>
<dbReference type="STRING" id="1448320.A0A319DM49"/>
<dbReference type="AlphaFoldDB" id="A0A319DM49"/>
<evidence type="ECO:0000313" key="9">
    <source>
        <dbReference type="Proteomes" id="UP000247810"/>
    </source>
</evidence>
<feature type="transmembrane region" description="Helical" evidence="7">
    <location>
        <begin position="76"/>
        <end position="96"/>
    </location>
</feature>
<dbReference type="InterPro" id="IPR000425">
    <property type="entry name" value="MIP"/>
</dbReference>
<sequence>MRGTSKCYEYNEPWNRRSTASLAVPPLDPGGSTKYYEGNNPRDSKIDLKAPAATANVLLFEVLDFRGFLNLDLWKFAVLECVASMMNTFLTSWVALHPPSALASPQTELGIYHTSTFFSPLFTGLTMTFLVPLLIYTLAPSSGGHINPTLTMATFFARMITFPQMVLYIVGQTFGGALGGFAINTAYGSRDFTVGGCSVNTSVVSVKDALAIEFMGCLILIYVAFGVALDPRQGRLFSHAASPWFIGIILGLVTWASAFTREGYSGASLNPARCFGSYVASTFPSYHWIHWFGPFAAALVHAVIYYLSPAWVDPRTQSS</sequence>
<gene>
    <name evidence="8" type="ORF">BO71DRAFT_370673</name>
</gene>
<dbReference type="Proteomes" id="UP000247810">
    <property type="component" value="Unassembled WGS sequence"/>
</dbReference>
<comment type="subcellular location">
    <subcellularLocation>
        <location evidence="1">Membrane</location>
        <topology evidence="1">Multi-pass membrane protein</topology>
    </subcellularLocation>
</comment>
<dbReference type="PANTHER" id="PTHR47002:SF2">
    <property type="entry name" value="AQUAPORIN AQPAE.A-LIKE"/>
    <property type="match status" value="1"/>
</dbReference>
<dbReference type="EMBL" id="KZ825809">
    <property type="protein sequence ID" value="PYH98640.1"/>
    <property type="molecule type" value="Genomic_DNA"/>
</dbReference>
<dbReference type="InterPro" id="IPR023271">
    <property type="entry name" value="Aquaporin-like"/>
</dbReference>
<keyword evidence="4 7" id="KW-1133">Transmembrane helix</keyword>
<dbReference type="Gene3D" id="1.20.1080.10">
    <property type="entry name" value="Glycerol uptake facilitator protein"/>
    <property type="match status" value="1"/>
</dbReference>
<feature type="transmembrane region" description="Helical" evidence="7">
    <location>
        <begin position="116"/>
        <end position="138"/>
    </location>
</feature>
<evidence type="ECO:0000256" key="2">
    <source>
        <dbReference type="ARBA" id="ARBA00022448"/>
    </source>
</evidence>
<feature type="transmembrane region" description="Helical" evidence="7">
    <location>
        <begin position="209"/>
        <end position="229"/>
    </location>
</feature>
<protein>
    <submittedName>
        <fullName evidence="8">Putative aquaporin</fullName>
    </submittedName>
</protein>
<dbReference type="PANTHER" id="PTHR47002">
    <property type="entry name" value="AQUAPORIN-LIKE"/>
    <property type="match status" value="1"/>
</dbReference>
<proteinExistence type="inferred from homology"/>
<evidence type="ECO:0000313" key="8">
    <source>
        <dbReference type="EMBL" id="PYH98640.1"/>
    </source>
</evidence>
<dbReference type="InterPro" id="IPR022357">
    <property type="entry name" value="MIP_CS"/>
</dbReference>
<keyword evidence="2 6" id="KW-0813">Transport</keyword>
<evidence type="ECO:0000256" key="3">
    <source>
        <dbReference type="ARBA" id="ARBA00022692"/>
    </source>
</evidence>
<evidence type="ECO:0000256" key="4">
    <source>
        <dbReference type="ARBA" id="ARBA00022989"/>
    </source>
</evidence>
<keyword evidence="3 6" id="KW-0812">Transmembrane</keyword>
<dbReference type="GO" id="GO:0016020">
    <property type="term" value="C:membrane"/>
    <property type="evidence" value="ECO:0007669"/>
    <property type="project" value="UniProtKB-SubCell"/>
</dbReference>
<evidence type="ECO:0000256" key="7">
    <source>
        <dbReference type="SAM" id="Phobius"/>
    </source>
</evidence>
<dbReference type="SUPFAM" id="SSF81338">
    <property type="entry name" value="Aquaporin-like"/>
    <property type="match status" value="1"/>
</dbReference>
<name>A0A319DM49_9EURO</name>
<comment type="similarity">
    <text evidence="6">Belongs to the MIP/aquaporin (TC 1.A.8) family.</text>
</comment>
<evidence type="ECO:0000256" key="5">
    <source>
        <dbReference type="ARBA" id="ARBA00023136"/>
    </source>
</evidence>
<dbReference type="GO" id="GO:0015267">
    <property type="term" value="F:channel activity"/>
    <property type="evidence" value="ECO:0007669"/>
    <property type="project" value="InterPro"/>
</dbReference>
<dbReference type="PRINTS" id="PR00783">
    <property type="entry name" value="MINTRINSICP"/>
</dbReference>
<evidence type="ECO:0000256" key="1">
    <source>
        <dbReference type="ARBA" id="ARBA00004141"/>
    </source>
</evidence>